<dbReference type="Proteomes" id="UP001167796">
    <property type="component" value="Unassembled WGS sequence"/>
</dbReference>
<evidence type="ECO:0000313" key="4">
    <source>
        <dbReference type="EMBL" id="MDO7847099.1"/>
    </source>
</evidence>
<dbReference type="SUPFAM" id="SSF49265">
    <property type="entry name" value="Fibronectin type III"/>
    <property type="match status" value="1"/>
</dbReference>
<reference evidence="4" key="1">
    <citation type="submission" date="2023-07" db="EMBL/GenBank/DDBJ databases">
        <authorList>
            <person name="Kim M.K."/>
        </authorList>
    </citation>
    <scope>NUCLEOTIDE SEQUENCE</scope>
    <source>
        <strain evidence="4">M29</strain>
    </source>
</reference>
<accession>A0ABT9ACL8</accession>
<dbReference type="SMART" id="SM00060">
    <property type="entry name" value="FN3"/>
    <property type="match status" value="2"/>
</dbReference>
<dbReference type="Pfam" id="PF00041">
    <property type="entry name" value="fn3"/>
    <property type="match status" value="2"/>
</dbReference>
<organism evidence="4 5">
    <name type="scientific">Hymenobacter mellowenesis</name>
    <dbReference type="NCBI Taxonomy" id="3063995"/>
    <lineage>
        <taxon>Bacteria</taxon>
        <taxon>Pseudomonadati</taxon>
        <taxon>Bacteroidota</taxon>
        <taxon>Cytophagia</taxon>
        <taxon>Cytophagales</taxon>
        <taxon>Hymenobacteraceae</taxon>
        <taxon>Hymenobacter</taxon>
    </lineage>
</organism>
<dbReference type="CDD" id="cd00063">
    <property type="entry name" value="FN3"/>
    <property type="match status" value="2"/>
</dbReference>
<dbReference type="PROSITE" id="PS50853">
    <property type="entry name" value="FN3"/>
    <property type="match status" value="2"/>
</dbReference>
<dbReference type="InterPro" id="IPR036116">
    <property type="entry name" value="FN3_sf"/>
</dbReference>
<evidence type="ECO:0000256" key="1">
    <source>
        <dbReference type="ARBA" id="ARBA00022737"/>
    </source>
</evidence>
<feature type="domain" description="Fibronectin type-III" evidence="3">
    <location>
        <begin position="114"/>
        <end position="205"/>
    </location>
</feature>
<dbReference type="PANTHER" id="PTHR46708:SF2">
    <property type="entry name" value="FIBRONECTIN TYPE-III DOMAIN-CONTAINING PROTEIN"/>
    <property type="match status" value="1"/>
</dbReference>
<keyword evidence="2" id="KW-0732">Signal</keyword>
<keyword evidence="5" id="KW-1185">Reference proteome</keyword>
<dbReference type="InterPro" id="IPR003961">
    <property type="entry name" value="FN3_dom"/>
</dbReference>
<dbReference type="InterPro" id="IPR050991">
    <property type="entry name" value="ECM_Regulatory_Proteins"/>
</dbReference>
<evidence type="ECO:0000256" key="2">
    <source>
        <dbReference type="SAM" id="SignalP"/>
    </source>
</evidence>
<dbReference type="RefSeq" id="WP_305011777.1">
    <property type="nucleotide sequence ID" value="NZ_JAUQSX010000005.1"/>
</dbReference>
<evidence type="ECO:0000259" key="3">
    <source>
        <dbReference type="PROSITE" id="PS50853"/>
    </source>
</evidence>
<feature type="chain" id="PRO_5046391391" evidence="2">
    <location>
        <begin position="20"/>
        <end position="286"/>
    </location>
</feature>
<gene>
    <name evidence="4" type="ORF">Q5H92_12070</name>
</gene>
<evidence type="ECO:0000313" key="5">
    <source>
        <dbReference type="Proteomes" id="UP001167796"/>
    </source>
</evidence>
<feature type="domain" description="Fibronectin type-III" evidence="3">
    <location>
        <begin position="23"/>
        <end position="111"/>
    </location>
</feature>
<feature type="signal peptide" evidence="2">
    <location>
        <begin position="1"/>
        <end position="19"/>
    </location>
</feature>
<protein>
    <submittedName>
        <fullName evidence="4">Fibronectin type III domain-containing protein</fullName>
    </submittedName>
</protein>
<dbReference type="Gene3D" id="2.60.40.10">
    <property type="entry name" value="Immunoglobulins"/>
    <property type="match status" value="2"/>
</dbReference>
<dbReference type="InterPro" id="IPR013783">
    <property type="entry name" value="Ig-like_fold"/>
</dbReference>
<keyword evidence="1" id="KW-0677">Repeat</keyword>
<name>A0ABT9ACL8_9BACT</name>
<dbReference type="PANTHER" id="PTHR46708">
    <property type="entry name" value="TENASCIN"/>
    <property type="match status" value="1"/>
</dbReference>
<comment type="caution">
    <text evidence="4">The sequence shown here is derived from an EMBL/GenBank/DDBJ whole genome shotgun (WGS) entry which is preliminary data.</text>
</comment>
<proteinExistence type="predicted"/>
<dbReference type="EMBL" id="JAUQSX010000005">
    <property type="protein sequence ID" value="MDO7847099.1"/>
    <property type="molecule type" value="Genomic_DNA"/>
</dbReference>
<sequence length="286" mass="28764">MLKRLLLAALAAAPFGAAAQCNPPTNLIITNVTSTSATLTFPVPSPTPVNYVIVYQTASGAAQTINPAPTAPPVALANLTPGTLYTVTVTSYCGTSGFSTAINASFTTGSAATCPSVTNLVLTRTSTSVSVSATATPGASGYFIDCATTTGTLVGSTAVTTPQYTFTGLSPNLAYRVCVSSICAGGGSPPVACASTPTALATRPAVEAAVSLAPNPASQQAVLTLPTELSRQGGEVLIRDLQRVVRRLPLPATARVGLDLSGLAPGLYVVQVQTPLGAVAKRLVVE</sequence>